<feature type="domain" description="FimV N-terminal" evidence="3">
    <location>
        <begin position="27"/>
        <end position="133"/>
    </location>
</feature>
<dbReference type="InterPro" id="IPR011990">
    <property type="entry name" value="TPR-like_helical_dom_sf"/>
</dbReference>
<accession>A0A1M4V934</accession>
<feature type="compositionally biased region" description="Basic and acidic residues" evidence="1">
    <location>
        <begin position="406"/>
        <end position="417"/>
    </location>
</feature>
<feature type="compositionally biased region" description="Acidic residues" evidence="1">
    <location>
        <begin position="948"/>
        <end position="958"/>
    </location>
</feature>
<evidence type="ECO:0000313" key="5">
    <source>
        <dbReference type="Proteomes" id="UP000184327"/>
    </source>
</evidence>
<feature type="compositionally biased region" description="Polar residues" evidence="1">
    <location>
        <begin position="925"/>
        <end position="946"/>
    </location>
</feature>
<feature type="compositionally biased region" description="Acidic residues" evidence="1">
    <location>
        <begin position="594"/>
        <end position="603"/>
    </location>
</feature>
<evidence type="ECO:0000256" key="2">
    <source>
        <dbReference type="SAM" id="SignalP"/>
    </source>
</evidence>
<dbReference type="RefSeq" id="WP_073354574.1">
    <property type="nucleotide sequence ID" value="NZ_FQUZ01000005.1"/>
</dbReference>
<dbReference type="AlphaFoldDB" id="A0A1M4V934"/>
<feature type="chain" id="PRO_5012341161" evidence="2">
    <location>
        <begin position="27"/>
        <end position="1015"/>
    </location>
</feature>
<feature type="compositionally biased region" description="Polar residues" evidence="1">
    <location>
        <begin position="640"/>
        <end position="657"/>
    </location>
</feature>
<feature type="region of interest" description="Disordered" evidence="1">
    <location>
        <begin position="923"/>
        <end position="969"/>
    </location>
</feature>
<dbReference type="NCBIfam" id="TIGR03505">
    <property type="entry name" value="FimV_core"/>
    <property type="match status" value="1"/>
</dbReference>
<feature type="region of interest" description="Disordered" evidence="1">
    <location>
        <begin position="591"/>
        <end position="660"/>
    </location>
</feature>
<feature type="region of interest" description="Disordered" evidence="1">
    <location>
        <begin position="745"/>
        <end position="770"/>
    </location>
</feature>
<dbReference type="OrthoDB" id="5298707at2"/>
<keyword evidence="2" id="KW-0732">Signal</keyword>
<evidence type="ECO:0000256" key="1">
    <source>
        <dbReference type="SAM" id="MobiDB-lite"/>
    </source>
</evidence>
<feature type="region of interest" description="Disordered" evidence="1">
    <location>
        <begin position="138"/>
        <end position="202"/>
    </location>
</feature>
<feature type="compositionally biased region" description="Low complexity" evidence="1">
    <location>
        <begin position="500"/>
        <end position="512"/>
    </location>
</feature>
<dbReference type="STRING" id="1122156.SAMN02745117_00623"/>
<dbReference type="Proteomes" id="UP000184327">
    <property type="component" value="Unassembled WGS sequence"/>
</dbReference>
<feature type="region of interest" description="Disordered" evidence="1">
    <location>
        <begin position="861"/>
        <end position="908"/>
    </location>
</feature>
<feature type="compositionally biased region" description="Low complexity" evidence="1">
    <location>
        <begin position="235"/>
        <end position="280"/>
    </location>
</feature>
<feature type="region of interest" description="Disordered" evidence="1">
    <location>
        <begin position="445"/>
        <end position="560"/>
    </location>
</feature>
<organism evidence="4 5">
    <name type="scientific">Lampropedia hyalina DSM 16112</name>
    <dbReference type="NCBI Taxonomy" id="1122156"/>
    <lineage>
        <taxon>Bacteria</taxon>
        <taxon>Pseudomonadati</taxon>
        <taxon>Pseudomonadota</taxon>
        <taxon>Betaproteobacteria</taxon>
        <taxon>Burkholderiales</taxon>
        <taxon>Comamonadaceae</taxon>
        <taxon>Lampropedia</taxon>
    </lineage>
</organism>
<evidence type="ECO:0000259" key="3">
    <source>
        <dbReference type="Pfam" id="PF25800"/>
    </source>
</evidence>
<feature type="region of interest" description="Disordered" evidence="1">
    <location>
        <begin position="394"/>
        <end position="430"/>
    </location>
</feature>
<dbReference type="InterPro" id="IPR020011">
    <property type="entry name" value="FimV_C"/>
</dbReference>
<dbReference type="InterPro" id="IPR020012">
    <property type="entry name" value="LysM_FimV"/>
</dbReference>
<protein>
    <submittedName>
        <fullName evidence="4">Pilus assembly protein FimV</fullName>
    </submittedName>
</protein>
<feature type="compositionally biased region" description="Low complexity" evidence="1">
    <location>
        <begin position="519"/>
        <end position="530"/>
    </location>
</feature>
<reference evidence="4 5" key="1">
    <citation type="submission" date="2016-11" db="EMBL/GenBank/DDBJ databases">
        <authorList>
            <person name="Jaros S."/>
            <person name="Januszkiewicz K."/>
            <person name="Wedrychowicz H."/>
        </authorList>
    </citation>
    <scope>NUCLEOTIDE SEQUENCE [LARGE SCALE GENOMIC DNA]</scope>
    <source>
        <strain evidence="4 5">DSM 16112</strain>
    </source>
</reference>
<proteinExistence type="predicted"/>
<evidence type="ECO:0000313" key="4">
    <source>
        <dbReference type="EMBL" id="SHE65358.1"/>
    </source>
</evidence>
<dbReference type="InterPro" id="IPR057840">
    <property type="entry name" value="FimV_N"/>
</dbReference>
<feature type="region of interest" description="Disordered" evidence="1">
    <location>
        <begin position="234"/>
        <end position="286"/>
    </location>
</feature>
<dbReference type="NCBIfam" id="TIGR03504">
    <property type="entry name" value="FimV_Cterm"/>
    <property type="match status" value="1"/>
</dbReference>
<dbReference type="Pfam" id="PF25800">
    <property type="entry name" value="FimV_N"/>
    <property type="match status" value="1"/>
</dbReference>
<feature type="compositionally biased region" description="Low complexity" evidence="1">
    <location>
        <begin position="453"/>
        <end position="482"/>
    </location>
</feature>
<feature type="compositionally biased region" description="Basic and acidic residues" evidence="1">
    <location>
        <begin position="868"/>
        <end position="883"/>
    </location>
</feature>
<dbReference type="Gene3D" id="1.20.58.2200">
    <property type="match status" value="1"/>
</dbReference>
<feature type="compositionally biased region" description="Low complexity" evidence="1">
    <location>
        <begin position="164"/>
        <end position="200"/>
    </location>
</feature>
<dbReference type="Gene3D" id="1.25.40.10">
    <property type="entry name" value="Tetratricopeptide repeat domain"/>
    <property type="match status" value="1"/>
</dbReference>
<dbReference type="EMBL" id="FQUZ01000005">
    <property type="protein sequence ID" value="SHE65358.1"/>
    <property type="molecule type" value="Genomic_DNA"/>
</dbReference>
<sequence>MHRWKHSALAAAILVSTALPLTGASALTLGQLRVQSALGEPLRAQIAITSLSANEAESLRANAASPDAFNRHGVGYSPLMAQLQINLQRRADGTAFLQLSTRAPVNEPFLDLVLNAAWNGGEIVRSYTVLLDPAPTAAADTPRTIDRPVIPSPNVPAVAADTGVPAPAATTETTASSPSPAPVPAEAAPVEATPATASAPHSNDTYARAYAWLQSQSAEENPRSAAPAVTGITRASDASGATPAASATTGTPATAPSPTASSTRASSQAAGYTAGATITTRRGDNASRIARRHLPANVSLDQMLVALQRTNPEAFIQGNINLLRAGVALAMPELATIQSVSAQEARSIVAAQTQDFRRYQAKVAQAAPRISADSSGQRTLSGVVTRVTDGAVSGRPELVVGSPSSDDVRRAEEERLAQQRQQQENTEREQALQANIRRLEELQKQAADISQKPASDPADASDSGGAAAATGSPSSSDSTGAGIEVTPPVPLPSTASEPQPDTATTPDAPAPDGSASEGTTAPAAATQTPGTPTPDTPSSNTEPAPAPVPPAAQPVASAAGVQDNPSLLWGAAAIVLLLAGYGAYRWRKNRVQSEEDQDPDEDAPAPNNNLRRTFFGDDTTEQDDQEKAGENTAPGEASSAGYSTGVSSMSYSPSQIDASGEGDPVLEADVLLAYGRDQQAEEVLKEALQNNPERTAIHVRLAEIHATRQDRQAFAATARTLQTLTQAQGSDWLKVAELGRNLDPSNPLYQAGAPLQSPDHSSQAPSPIPPVLTATASVEAAAGTESGLDFDLQASSPASPQAHARQEMADLDAGLDFQTDAEVEKAALAPTVGTASAAAGSQSDSRFHGLDLDLDLSLGDVATPTTKPAEDPLPKAATEKTLDLPELSFSDSTAPDLQPGKERDDDPLTSTLEFDLAALSLDLDTPSSDKPQSPTPAQENAPSTPSEFDLDMGLELDEASSSPATDDPLSTKLALAREFHALGDDEGARALAQEVLDDASGSLKQQAQALLKELG</sequence>
<name>A0A1M4V934_9BURK</name>
<keyword evidence="5" id="KW-1185">Reference proteome</keyword>
<gene>
    <name evidence="4" type="ORF">SAMN02745117_00623</name>
</gene>
<feature type="signal peptide" evidence="2">
    <location>
        <begin position="1"/>
        <end position="26"/>
    </location>
</feature>
<dbReference type="InterPro" id="IPR038440">
    <property type="entry name" value="FimV_C_sf"/>
</dbReference>